<dbReference type="Proteomes" id="UP000075243">
    <property type="component" value="Unassembled WGS sequence"/>
</dbReference>
<dbReference type="AlphaFoldDB" id="A0A151S740"/>
<name>A0A151S740_CAJCA</name>
<protein>
    <submittedName>
        <fullName evidence="1">Uncharacterized protein</fullName>
    </submittedName>
</protein>
<proteinExistence type="predicted"/>
<evidence type="ECO:0000313" key="2">
    <source>
        <dbReference type="Proteomes" id="UP000075243"/>
    </source>
</evidence>
<organism evidence="1 2">
    <name type="scientific">Cajanus cajan</name>
    <name type="common">Pigeon pea</name>
    <name type="synonym">Cajanus indicus</name>
    <dbReference type="NCBI Taxonomy" id="3821"/>
    <lineage>
        <taxon>Eukaryota</taxon>
        <taxon>Viridiplantae</taxon>
        <taxon>Streptophyta</taxon>
        <taxon>Embryophyta</taxon>
        <taxon>Tracheophyta</taxon>
        <taxon>Spermatophyta</taxon>
        <taxon>Magnoliopsida</taxon>
        <taxon>eudicotyledons</taxon>
        <taxon>Gunneridae</taxon>
        <taxon>Pentapetalae</taxon>
        <taxon>rosids</taxon>
        <taxon>fabids</taxon>
        <taxon>Fabales</taxon>
        <taxon>Fabaceae</taxon>
        <taxon>Papilionoideae</taxon>
        <taxon>50 kb inversion clade</taxon>
        <taxon>NPAAA clade</taxon>
        <taxon>indigoferoid/millettioid clade</taxon>
        <taxon>Phaseoleae</taxon>
        <taxon>Cajanus</taxon>
    </lineage>
</organism>
<sequence length="164" mass="19240">MVFDHYLVVQLWVLDFVASEVKIKSMFVWFTRQKLYVGGMLISRCLNCGICDSAWQIAFLEARMEHLVCKNINHSPLLLRCVHAFRSYAKQLFHFHVAWGTHDHYAQVVHWAWQQRKGDVVSALRCVSQDSIVFNKEVFESIFRNKRELEAHLQGIQKALVYKG</sequence>
<dbReference type="Gramene" id="C.cajan_26038.t">
    <property type="protein sequence ID" value="C.cajan_26038.t"/>
    <property type="gene ID" value="C.cajan_26038"/>
</dbReference>
<gene>
    <name evidence="1" type="ORF">KK1_027549</name>
</gene>
<reference evidence="1" key="1">
    <citation type="journal article" date="2012" name="Nat. Biotechnol.">
        <title>Draft genome sequence of pigeonpea (Cajanus cajan), an orphan legume crop of resource-poor farmers.</title>
        <authorList>
            <person name="Varshney R.K."/>
            <person name="Chen W."/>
            <person name="Li Y."/>
            <person name="Bharti A.K."/>
            <person name="Saxena R.K."/>
            <person name="Schlueter J.A."/>
            <person name="Donoghue M.T."/>
            <person name="Azam S."/>
            <person name="Fan G."/>
            <person name="Whaley A.M."/>
            <person name="Farmer A.D."/>
            <person name="Sheridan J."/>
            <person name="Iwata A."/>
            <person name="Tuteja R."/>
            <person name="Penmetsa R.V."/>
            <person name="Wu W."/>
            <person name="Upadhyaya H.D."/>
            <person name="Yang S.P."/>
            <person name="Shah T."/>
            <person name="Saxena K.B."/>
            <person name="Michael T."/>
            <person name="McCombie W.R."/>
            <person name="Yang B."/>
            <person name="Zhang G."/>
            <person name="Yang H."/>
            <person name="Wang J."/>
            <person name="Spillane C."/>
            <person name="Cook D.R."/>
            <person name="May G.D."/>
            <person name="Xu X."/>
            <person name="Jackson S.A."/>
        </authorList>
    </citation>
    <scope>NUCLEOTIDE SEQUENCE [LARGE SCALE GENOMIC DNA]</scope>
</reference>
<accession>A0A151S740</accession>
<evidence type="ECO:0000313" key="1">
    <source>
        <dbReference type="EMBL" id="KYP50612.1"/>
    </source>
</evidence>
<keyword evidence="2" id="KW-1185">Reference proteome</keyword>
<dbReference type="EMBL" id="KQ483451">
    <property type="protein sequence ID" value="KYP50612.1"/>
    <property type="molecule type" value="Genomic_DNA"/>
</dbReference>